<feature type="domain" description="GGDEF" evidence="1">
    <location>
        <begin position="350"/>
        <end position="474"/>
    </location>
</feature>
<dbReference type="GO" id="GO:0043709">
    <property type="term" value="P:cell adhesion involved in single-species biofilm formation"/>
    <property type="evidence" value="ECO:0007669"/>
    <property type="project" value="TreeGrafter"/>
</dbReference>
<dbReference type="GO" id="GO:0005886">
    <property type="term" value="C:plasma membrane"/>
    <property type="evidence" value="ECO:0007669"/>
    <property type="project" value="TreeGrafter"/>
</dbReference>
<dbReference type="AlphaFoldDB" id="A0A1M7HPH5"/>
<dbReference type="InterPro" id="IPR029016">
    <property type="entry name" value="GAF-like_dom_sf"/>
</dbReference>
<dbReference type="GO" id="GO:0052621">
    <property type="term" value="F:diguanylate cyclase activity"/>
    <property type="evidence" value="ECO:0007669"/>
    <property type="project" value="TreeGrafter"/>
</dbReference>
<dbReference type="InterPro" id="IPR043128">
    <property type="entry name" value="Rev_trsase/Diguanyl_cyclase"/>
</dbReference>
<organism evidence="2 3">
    <name type="scientific">Ruminococcus flavefaciens</name>
    <dbReference type="NCBI Taxonomy" id="1265"/>
    <lineage>
        <taxon>Bacteria</taxon>
        <taxon>Bacillati</taxon>
        <taxon>Bacillota</taxon>
        <taxon>Clostridia</taxon>
        <taxon>Eubacteriales</taxon>
        <taxon>Oscillospiraceae</taxon>
        <taxon>Ruminococcus</taxon>
    </lineage>
</organism>
<dbReference type="PANTHER" id="PTHR45138:SF9">
    <property type="entry name" value="DIGUANYLATE CYCLASE DGCM-RELATED"/>
    <property type="match status" value="1"/>
</dbReference>
<dbReference type="Gene3D" id="3.30.450.40">
    <property type="match status" value="1"/>
</dbReference>
<reference evidence="2 3" key="1">
    <citation type="submission" date="2016-11" db="EMBL/GenBank/DDBJ databases">
        <authorList>
            <person name="Jaros S."/>
            <person name="Januszkiewicz K."/>
            <person name="Wedrychowicz H."/>
        </authorList>
    </citation>
    <scope>NUCLEOTIDE SEQUENCE [LARGE SCALE GENOMIC DNA]</scope>
    <source>
        <strain evidence="2 3">Y1</strain>
    </source>
</reference>
<dbReference type="Pfam" id="PF00990">
    <property type="entry name" value="GGDEF"/>
    <property type="match status" value="1"/>
</dbReference>
<dbReference type="SUPFAM" id="SSF55781">
    <property type="entry name" value="GAF domain-like"/>
    <property type="match status" value="1"/>
</dbReference>
<dbReference type="PROSITE" id="PS50887">
    <property type="entry name" value="GGDEF"/>
    <property type="match status" value="1"/>
</dbReference>
<evidence type="ECO:0000313" key="3">
    <source>
        <dbReference type="Proteomes" id="UP000184394"/>
    </source>
</evidence>
<dbReference type="Proteomes" id="UP000184394">
    <property type="component" value="Unassembled WGS sequence"/>
</dbReference>
<dbReference type="InterPro" id="IPR000160">
    <property type="entry name" value="GGDEF_dom"/>
</dbReference>
<dbReference type="NCBIfam" id="TIGR00254">
    <property type="entry name" value="GGDEF"/>
    <property type="match status" value="1"/>
</dbReference>
<protein>
    <submittedName>
        <fullName evidence="2">Diguanylate cyclase (GGDEF) domain-containing protein</fullName>
    </submittedName>
</protein>
<evidence type="ECO:0000313" key="2">
    <source>
        <dbReference type="EMBL" id="SHM30319.1"/>
    </source>
</evidence>
<dbReference type="PANTHER" id="PTHR45138">
    <property type="entry name" value="REGULATORY COMPONENTS OF SENSORY TRANSDUCTION SYSTEM"/>
    <property type="match status" value="1"/>
</dbReference>
<dbReference type="EMBL" id="FRCT01000003">
    <property type="protein sequence ID" value="SHM30319.1"/>
    <property type="molecule type" value="Genomic_DNA"/>
</dbReference>
<dbReference type="SUPFAM" id="SSF55073">
    <property type="entry name" value="Nucleotide cyclase"/>
    <property type="match status" value="1"/>
</dbReference>
<dbReference type="InterPro" id="IPR029787">
    <property type="entry name" value="Nucleotide_cyclase"/>
</dbReference>
<dbReference type="CDD" id="cd01949">
    <property type="entry name" value="GGDEF"/>
    <property type="match status" value="1"/>
</dbReference>
<sequence>MNLQQIADSFVPMTCIMSVQVFDDGSYGNIRIVCGNKPYVDSIENPDNIAFSVMLKNKFIPDSPYERYIPKDLNFEDACYRCAVMKKPFHTYIHPKRYDFWVDMYMMPLTADEGNTYYLAYSQELTSDAISSRMSNLDAAVTSAVIETCIKLRGTKDFKNTMDEVISDIRSLCEADKVCLILTDAQKRSFSVLSEAASTPEGNYPVEDYLRANYEDFYDIIETWEDTIAGSTCLIIQNEKDMSVLNERNPVWCESLKLVNVKTIVLFPLKNDDETIGYIWALNFATEKTTQIRATLESSSFFIASEIVNRQLMDKLRKISSFDILTGVKNRNAMNQRIDDIIDGKDNLPEKTAVIFVDLNGLKQINDNGGHATGDRLLKLSADILKNTFADSDIYRAGGDEFMVLAANISEKELEERLESLRLYRTGSEEVSFALGYCYSEGEIDIRQAMSVADKRMYADKQFFYEKYPERRRK</sequence>
<dbReference type="InterPro" id="IPR050469">
    <property type="entry name" value="Diguanylate_Cyclase"/>
</dbReference>
<dbReference type="SMART" id="SM00267">
    <property type="entry name" value="GGDEF"/>
    <property type="match status" value="1"/>
</dbReference>
<evidence type="ECO:0000259" key="1">
    <source>
        <dbReference type="PROSITE" id="PS50887"/>
    </source>
</evidence>
<dbReference type="RefSeq" id="WP_072948982.1">
    <property type="nucleotide sequence ID" value="NZ_FRCT01000003.1"/>
</dbReference>
<dbReference type="GO" id="GO:1902201">
    <property type="term" value="P:negative regulation of bacterial-type flagellum-dependent cell motility"/>
    <property type="evidence" value="ECO:0007669"/>
    <property type="project" value="TreeGrafter"/>
</dbReference>
<gene>
    <name evidence="2" type="ORF">SAMN04487860_10313</name>
</gene>
<proteinExistence type="predicted"/>
<dbReference type="OrthoDB" id="9801014at2"/>
<accession>A0A1M7HPH5</accession>
<dbReference type="Gene3D" id="3.30.70.270">
    <property type="match status" value="1"/>
</dbReference>
<name>A0A1M7HPH5_RUMFL</name>